<dbReference type="RefSeq" id="XP_027451454.1">
    <property type="nucleotide sequence ID" value="XM_027595653.2"/>
</dbReference>
<accession>A0A6J2D5U9</accession>
<dbReference type="KEGG" id="zca:113923092"/>
<proteinExistence type="predicted"/>
<feature type="region of interest" description="Disordered" evidence="1">
    <location>
        <begin position="1"/>
        <end position="48"/>
    </location>
</feature>
<feature type="compositionally biased region" description="Low complexity" evidence="1">
    <location>
        <begin position="16"/>
        <end position="41"/>
    </location>
</feature>
<sequence>MIRREDIQAPGTRGPATRPGTARGRVGATRGCGQLEPTRPGELGGEGPGSLATSLRFLQFVPSRVCPRQQHSLNPFWGGHSRAGARRRGRVRGRGDSPRFSSSSIPAPLAPPFPAQSQGTDRELQLEIRSIGAPGFPIPLLTQHAGTHGVPRPPLSRGRRSRKRASSVPGTDTIDGYILCNAHNNPDN</sequence>
<evidence type="ECO:0000256" key="1">
    <source>
        <dbReference type="SAM" id="MobiDB-lite"/>
    </source>
</evidence>
<organism evidence="2 3">
    <name type="scientific">Zalophus californianus</name>
    <name type="common">California sealion</name>
    <dbReference type="NCBI Taxonomy" id="9704"/>
    <lineage>
        <taxon>Eukaryota</taxon>
        <taxon>Metazoa</taxon>
        <taxon>Chordata</taxon>
        <taxon>Craniata</taxon>
        <taxon>Vertebrata</taxon>
        <taxon>Euteleostomi</taxon>
        <taxon>Mammalia</taxon>
        <taxon>Eutheria</taxon>
        <taxon>Laurasiatheria</taxon>
        <taxon>Carnivora</taxon>
        <taxon>Caniformia</taxon>
        <taxon>Pinnipedia</taxon>
        <taxon>Otariidae</taxon>
        <taxon>Zalophus</taxon>
    </lineage>
</organism>
<feature type="region of interest" description="Disordered" evidence="1">
    <location>
        <begin position="143"/>
        <end position="173"/>
    </location>
</feature>
<protein>
    <submittedName>
        <fullName evidence="3">Uncharacterized protein LOC113923092</fullName>
    </submittedName>
</protein>
<dbReference type="AlphaFoldDB" id="A0A6J2D5U9"/>
<feature type="region of interest" description="Disordered" evidence="1">
    <location>
        <begin position="77"/>
        <end position="119"/>
    </location>
</feature>
<feature type="compositionally biased region" description="Basic residues" evidence="1">
    <location>
        <begin position="83"/>
        <end position="92"/>
    </location>
</feature>
<name>A0A6J2D5U9_ZALCA</name>
<reference evidence="3" key="1">
    <citation type="submission" date="2025-08" db="UniProtKB">
        <authorList>
            <consortium name="RefSeq"/>
        </authorList>
    </citation>
    <scope>IDENTIFICATION</scope>
    <source>
        <tissue evidence="3">Blood</tissue>
    </source>
</reference>
<dbReference type="GeneID" id="113923092"/>
<keyword evidence="2" id="KW-1185">Reference proteome</keyword>
<evidence type="ECO:0000313" key="2">
    <source>
        <dbReference type="Proteomes" id="UP000515165"/>
    </source>
</evidence>
<dbReference type="Proteomes" id="UP000515165">
    <property type="component" value="Chromosome 9"/>
</dbReference>
<gene>
    <name evidence="3" type="primary">LOC113923092</name>
</gene>
<evidence type="ECO:0000313" key="3">
    <source>
        <dbReference type="RefSeq" id="XP_027451454.1"/>
    </source>
</evidence>